<dbReference type="InterPro" id="IPR000195">
    <property type="entry name" value="Rab-GAP-TBC_dom"/>
</dbReference>
<dbReference type="EMBL" id="LSRL02000263">
    <property type="protein sequence ID" value="TDG42181.1"/>
    <property type="molecule type" value="Genomic_DNA"/>
</dbReference>
<feature type="region of interest" description="Disordered" evidence="4">
    <location>
        <begin position="49"/>
        <end position="88"/>
    </location>
</feature>
<protein>
    <recommendedName>
        <fullName evidence="5">Rab-GAP TBC domain-containing protein</fullName>
    </recommendedName>
</protein>
<name>A0A484B2X8_DRONA</name>
<evidence type="ECO:0000313" key="6">
    <source>
        <dbReference type="EMBL" id="TDG42181.1"/>
    </source>
</evidence>
<keyword evidence="7" id="KW-1185">Reference proteome</keyword>
<comment type="function">
    <text evidence="3">May act as a GTPase-activating protein for Rab family protein(s).</text>
</comment>
<evidence type="ECO:0000256" key="2">
    <source>
        <dbReference type="ARBA" id="ARBA00022553"/>
    </source>
</evidence>
<dbReference type="Gene3D" id="1.10.8.270">
    <property type="entry name" value="putative rabgap domain of human tbc1 domain family member 14 like domains"/>
    <property type="match status" value="1"/>
</dbReference>
<gene>
    <name evidence="6" type="ORF">AWZ03_011409</name>
</gene>
<evidence type="ECO:0000256" key="3">
    <source>
        <dbReference type="ARBA" id="ARBA00043879"/>
    </source>
</evidence>
<dbReference type="FunFam" id="1.10.8.270:FF:000004">
    <property type="entry name" value="TBC1 domain family, member 22B"/>
    <property type="match status" value="1"/>
</dbReference>
<dbReference type="PANTHER" id="PTHR22957">
    <property type="entry name" value="TBC1 DOMAIN FAMILY MEMBER GTPASE-ACTIVATING PROTEIN"/>
    <property type="match status" value="1"/>
</dbReference>
<accession>A0A484B2X8</accession>
<dbReference type="PROSITE" id="PS50086">
    <property type="entry name" value="TBC_RABGAP"/>
    <property type="match status" value="1"/>
</dbReference>
<feature type="region of interest" description="Disordered" evidence="4">
    <location>
        <begin position="186"/>
        <end position="224"/>
    </location>
</feature>
<dbReference type="FunFam" id="1.10.472.80:FF:000001">
    <property type="entry name" value="TBC1 domain family member 22B"/>
    <property type="match status" value="1"/>
</dbReference>
<keyword evidence="2" id="KW-0597">Phosphoprotein</keyword>
<dbReference type="Gene3D" id="1.10.472.80">
    <property type="entry name" value="Ypt/Rab-GAP domain of gyp1p, domain 3"/>
    <property type="match status" value="1"/>
</dbReference>
<evidence type="ECO:0000313" key="7">
    <source>
        <dbReference type="Proteomes" id="UP000295192"/>
    </source>
</evidence>
<proteinExistence type="predicted"/>
<dbReference type="OMA" id="CQDSEYE"/>
<dbReference type="PANTHER" id="PTHR22957:SF26">
    <property type="entry name" value="LD44506P"/>
    <property type="match status" value="1"/>
</dbReference>
<evidence type="ECO:0000256" key="4">
    <source>
        <dbReference type="SAM" id="MobiDB-lite"/>
    </source>
</evidence>
<dbReference type="Proteomes" id="UP000295192">
    <property type="component" value="Unassembled WGS sequence"/>
</dbReference>
<dbReference type="GO" id="GO:0005096">
    <property type="term" value="F:GTPase activator activity"/>
    <property type="evidence" value="ECO:0007669"/>
    <property type="project" value="UniProtKB-KW"/>
</dbReference>
<dbReference type="OrthoDB" id="26371at2759"/>
<evidence type="ECO:0000259" key="5">
    <source>
        <dbReference type="PROSITE" id="PS50086"/>
    </source>
</evidence>
<dbReference type="Pfam" id="PF00566">
    <property type="entry name" value="RabGAP-TBC"/>
    <property type="match status" value="1"/>
</dbReference>
<dbReference type="SMART" id="SM00164">
    <property type="entry name" value="TBC"/>
    <property type="match status" value="1"/>
</dbReference>
<feature type="compositionally biased region" description="Basic and acidic residues" evidence="4">
    <location>
        <begin position="187"/>
        <end position="204"/>
    </location>
</feature>
<dbReference type="SUPFAM" id="SSF47923">
    <property type="entry name" value="Ypt/Rab-GAP domain of gyp1p"/>
    <property type="match status" value="2"/>
</dbReference>
<feature type="domain" description="Rab-GAP TBC" evidence="5">
    <location>
        <begin position="255"/>
        <end position="482"/>
    </location>
</feature>
<comment type="caution">
    <text evidence="6">The sequence shown here is derived from an EMBL/GenBank/DDBJ whole genome shotgun (WGS) entry which is preliminary data.</text>
</comment>
<dbReference type="AlphaFoldDB" id="A0A484B2X8"/>
<dbReference type="STRING" id="7232.A0A484B2X8"/>
<dbReference type="Gene3D" id="1.10.10.750">
    <property type="entry name" value="Ypt/Rab-GAP domain of gyp1p, domain 1"/>
    <property type="match status" value="1"/>
</dbReference>
<organism evidence="6 7">
    <name type="scientific">Drosophila navojoa</name>
    <name type="common">Fruit fly</name>
    <dbReference type="NCBI Taxonomy" id="7232"/>
    <lineage>
        <taxon>Eukaryota</taxon>
        <taxon>Metazoa</taxon>
        <taxon>Ecdysozoa</taxon>
        <taxon>Arthropoda</taxon>
        <taxon>Hexapoda</taxon>
        <taxon>Insecta</taxon>
        <taxon>Pterygota</taxon>
        <taxon>Neoptera</taxon>
        <taxon>Endopterygota</taxon>
        <taxon>Diptera</taxon>
        <taxon>Brachycera</taxon>
        <taxon>Muscomorpha</taxon>
        <taxon>Ephydroidea</taxon>
        <taxon>Drosophilidae</taxon>
        <taxon>Drosophila</taxon>
    </lineage>
</organism>
<sequence length="555" mass="63060">MDNNVGQIEENPKIATTTANSNELVAATHSASIGAKAVTNILSNSASFWKNSGRAVPGRPSPKRDFLDNTNTNIGKSGGGGGTAVQRGDRTAAGGMVSTFRDYQQSVSDAWDTGDDEFCIISSNEAAAAAAVGDDTRISRQVSQTVALNVIETHSRSNQNHVSNSSEMLDVQASNADLIPGAASYAEDIKQDRRSSHDSNENRSRLRNYPGRPQLQKISTNSQDGEFETKIEKFQLLLDSPQLDLVALKKLSWSGVPRKMRAVSWRLLSKYLPPSSERRNAVLQSKRQGYQDLRHNYFKVDSQDETQQDTYRQIHIDVPRMNPQIPLFQQQLVQEMFERVLFIWAIRHPASGYVQGINDLVTPFFIVFLQEALSPDTDLEKYDMSQLPEETRNIIEADSFWCLSKFLDCIQDNYIFAQLGIQEKVNQLKDLIQRIDVNLHRHLQTHGVDYLQFSFRWMNNLLTRELPLHCTIRLWDTYLAESDGFALFHLYVCAAFLLHWKDQLMQQNDFQGLMLLLQNLPTHNWSDRQINVLLAEAFRLKFTYADAPKHLEMKS</sequence>
<dbReference type="FunFam" id="1.10.10.750:FF:000009">
    <property type="entry name" value="TBC1 domain family member 22A"/>
    <property type="match status" value="1"/>
</dbReference>
<dbReference type="GO" id="GO:0071889">
    <property type="term" value="F:14-3-3 protein binding"/>
    <property type="evidence" value="ECO:0007669"/>
    <property type="project" value="UniProtKB-ARBA"/>
</dbReference>
<dbReference type="InterPro" id="IPR035969">
    <property type="entry name" value="Rab-GAP_TBC_sf"/>
</dbReference>
<keyword evidence="1" id="KW-0343">GTPase activation</keyword>
<evidence type="ECO:0000256" key="1">
    <source>
        <dbReference type="ARBA" id="ARBA00022468"/>
    </source>
</evidence>
<reference evidence="6 7" key="1">
    <citation type="journal article" date="2019" name="J. Hered.">
        <title>An Improved Genome Assembly for Drosophila navojoa, the Basal Species in the mojavensis Cluster.</title>
        <authorList>
            <person name="Vanderlinde T."/>
            <person name="Dupim E.G."/>
            <person name="Nazario-Yepiz N.O."/>
            <person name="Carvalho A.B."/>
        </authorList>
    </citation>
    <scope>NUCLEOTIDE SEQUENCE [LARGE SCALE GENOMIC DNA]</scope>
    <source>
        <strain evidence="6">Navoj_Jal97</strain>
        <tissue evidence="6">Whole organism</tissue>
    </source>
</reference>